<keyword evidence="2" id="KW-0328">Glycosyltransferase</keyword>
<dbReference type="InterPro" id="IPR029057">
    <property type="entry name" value="PRTase-like"/>
</dbReference>
<evidence type="ECO:0000313" key="2">
    <source>
        <dbReference type="EMBL" id="MFI8748968.1"/>
    </source>
</evidence>
<dbReference type="EMBL" id="JBITWC010000004">
    <property type="protein sequence ID" value="MFI8748968.1"/>
    <property type="molecule type" value="Genomic_DNA"/>
</dbReference>
<dbReference type="GO" id="GO:0016757">
    <property type="term" value="F:glycosyltransferase activity"/>
    <property type="evidence" value="ECO:0007669"/>
    <property type="project" value="UniProtKB-KW"/>
</dbReference>
<dbReference type="SUPFAM" id="SSF53271">
    <property type="entry name" value="PRTase-like"/>
    <property type="match status" value="1"/>
</dbReference>
<gene>
    <name evidence="2" type="ORF">ACIGG6_03025</name>
</gene>
<proteinExistence type="predicted"/>
<dbReference type="Gene3D" id="3.30.1310.20">
    <property type="entry name" value="PRTase-like"/>
    <property type="match status" value="1"/>
</dbReference>
<evidence type="ECO:0000313" key="3">
    <source>
        <dbReference type="Proteomes" id="UP001614338"/>
    </source>
</evidence>
<comment type="caution">
    <text evidence="2">The sequence shown here is derived from an EMBL/GenBank/DDBJ whole genome shotgun (WGS) entry which is preliminary data.</text>
</comment>
<dbReference type="Gene3D" id="3.40.50.2020">
    <property type="match status" value="1"/>
</dbReference>
<feature type="domain" description="Phosphoribosyltransferase" evidence="1">
    <location>
        <begin position="14"/>
        <end position="184"/>
    </location>
</feature>
<organism evidence="2 3">
    <name type="scientific">Vreelandella lionensis</name>
    <dbReference type="NCBI Taxonomy" id="1144478"/>
    <lineage>
        <taxon>Bacteria</taxon>
        <taxon>Pseudomonadati</taxon>
        <taxon>Pseudomonadota</taxon>
        <taxon>Gammaproteobacteria</taxon>
        <taxon>Oceanospirillales</taxon>
        <taxon>Halomonadaceae</taxon>
        <taxon>Vreelandella</taxon>
    </lineage>
</organism>
<dbReference type="InterPro" id="IPR000836">
    <property type="entry name" value="PRTase_dom"/>
</dbReference>
<sequence>MVAYRALFKDRRDAGRRLAQALTSTHYDVVLALPRGGVPVAYEVATRLKLPLDVVIVRKIGAPGQPEFGLGAVVDGDPPQVVLTPQMVDIFQPTERYLEAEIQRQLDEITRRRHAYIGQRPPVNVSGRRVLLIDDGIATGGTAKAAARALRQAGATSITLAVPVAPETALTELAAEVDDYLCLMTPDYFNAVGAYYQDFTQTNDDEVIALLQKAQPPKNK</sequence>
<evidence type="ECO:0000259" key="1">
    <source>
        <dbReference type="Pfam" id="PF00156"/>
    </source>
</evidence>
<protein>
    <submittedName>
        <fullName evidence="2">Phosphoribosyltransferase</fullName>
    </submittedName>
</protein>
<accession>A0ABW8BP32</accession>
<keyword evidence="3" id="KW-1185">Reference proteome</keyword>
<name>A0ABW8BP32_9GAMM</name>
<reference evidence="2 3" key="1">
    <citation type="submission" date="2024-10" db="EMBL/GenBank/DDBJ databases">
        <title>The Natural Products Discovery Center: Release of the First 8490 Sequenced Strains for Exploring Actinobacteria Biosynthetic Diversity.</title>
        <authorList>
            <person name="Kalkreuter E."/>
            <person name="Kautsar S.A."/>
            <person name="Yang D."/>
            <person name="Bader C.D."/>
            <person name="Teijaro C.N."/>
            <person name="Fluegel L."/>
            <person name="Davis C.M."/>
            <person name="Simpson J.R."/>
            <person name="Lauterbach L."/>
            <person name="Steele A.D."/>
            <person name="Gui C."/>
            <person name="Meng S."/>
            <person name="Li G."/>
            <person name="Viehrig K."/>
            <person name="Ye F."/>
            <person name="Su P."/>
            <person name="Kiefer A.F."/>
            <person name="Nichols A."/>
            <person name="Cepeda A.J."/>
            <person name="Yan W."/>
            <person name="Fan B."/>
            <person name="Jiang Y."/>
            <person name="Adhikari A."/>
            <person name="Zheng C.-J."/>
            <person name="Schuster L."/>
            <person name="Cowan T.M."/>
            <person name="Smanski M.J."/>
            <person name="Chevrette M.G."/>
            <person name="De Carvalho L.P.S."/>
            <person name="Shen B."/>
        </authorList>
    </citation>
    <scope>NUCLEOTIDE SEQUENCE [LARGE SCALE GENOMIC DNA]</scope>
    <source>
        <strain evidence="2 3">NPDC077409</strain>
    </source>
</reference>
<dbReference type="CDD" id="cd06223">
    <property type="entry name" value="PRTases_typeI"/>
    <property type="match status" value="1"/>
</dbReference>
<dbReference type="RefSeq" id="WP_399842114.1">
    <property type="nucleotide sequence ID" value="NZ_JBITWC010000004.1"/>
</dbReference>
<keyword evidence="2" id="KW-0808">Transferase</keyword>
<dbReference type="Pfam" id="PF00156">
    <property type="entry name" value="Pribosyltran"/>
    <property type="match status" value="1"/>
</dbReference>
<dbReference type="Proteomes" id="UP001614338">
    <property type="component" value="Unassembled WGS sequence"/>
</dbReference>